<evidence type="ECO:0000256" key="1">
    <source>
        <dbReference type="ARBA" id="ARBA00004167"/>
    </source>
</evidence>
<keyword evidence="2" id="KW-0723">Serine/threonine-protein kinase</keyword>
<dbReference type="GO" id="GO:0016020">
    <property type="term" value="C:membrane"/>
    <property type="evidence" value="ECO:0007669"/>
    <property type="project" value="UniProtKB-SubCell"/>
</dbReference>
<evidence type="ECO:0000256" key="18">
    <source>
        <dbReference type="SAM" id="Phobius"/>
    </source>
</evidence>
<accession>A0A1R3ICB5</accession>
<feature type="domain" description="Protein kinase" evidence="20">
    <location>
        <begin position="323"/>
        <end position="615"/>
    </location>
</feature>
<evidence type="ECO:0000259" key="21">
    <source>
        <dbReference type="PROSITE" id="PS51473"/>
    </source>
</evidence>
<dbReference type="Gene3D" id="1.10.510.10">
    <property type="entry name" value="Transferase(Phosphotransferase) domain 1"/>
    <property type="match status" value="1"/>
</dbReference>
<evidence type="ECO:0000256" key="7">
    <source>
        <dbReference type="ARBA" id="ARBA00022737"/>
    </source>
</evidence>
<evidence type="ECO:0000256" key="15">
    <source>
        <dbReference type="ARBA" id="ARBA00047558"/>
    </source>
</evidence>
<evidence type="ECO:0000256" key="10">
    <source>
        <dbReference type="ARBA" id="ARBA00022840"/>
    </source>
</evidence>
<dbReference type="PROSITE" id="PS00108">
    <property type="entry name" value="PROTEIN_KINASE_ST"/>
    <property type="match status" value="1"/>
</dbReference>
<dbReference type="FunFam" id="3.30.200.20:FF:001208">
    <property type="entry name" value="Putative DUF26-domain receptor-like protein kinase family protein"/>
    <property type="match status" value="1"/>
</dbReference>
<dbReference type="InterPro" id="IPR008271">
    <property type="entry name" value="Ser/Thr_kinase_AS"/>
</dbReference>
<feature type="transmembrane region" description="Helical" evidence="18">
    <location>
        <begin position="257"/>
        <end position="281"/>
    </location>
</feature>
<evidence type="ECO:0000256" key="16">
    <source>
        <dbReference type="ARBA" id="ARBA00047951"/>
    </source>
</evidence>
<comment type="subcellular location">
    <subcellularLocation>
        <location evidence="1">Membrane</location>
        <topology evidence="1">Single-pass membrane protein</topology>
    </subcellularLocation>
</comment>
<evidence type="ECO:0000256" key="8">
    <source>
        <dbReference type="ARBA" id="ARBA00022741"/>
    </source>
</evidence>
<protein>
    <recommendedName>
        <fullName evidence="24">Protein kinase domain-containing protein</fullName>
    </recommendedName>
</protein>
<keyword evidence="8 17" id="KW-0547">Nucleotide-binding</keyword>
<dbReference type="FunFam" id="1.10.510.10:FF:000336">
    <property type="entry name" value="Cysteine-rich receptor-like protein kinase 2"/>
    <property type="match status" value="1"/>
</dbReference>
<dbReference type="FunFam" id="3.30.430.20:FF:000015">
    <property type="entry name" value="Cysteine-rich receptor-like protein kinase 3"/>
    <property type="match status" value="1"/>
</dbReference>
<dbReference type="InterPro" id="IPR011009">
    <property type="entry name" value="Kinase-like_dom_sf"/>
</dbReference>
<evidence type="ECO:0000256" key="9">
    <source>
        <dbReference type="ARBA" id="ARBA00022777"/>
    </source>
</evidence>
<feature type="domain" description="Gnk2-homologous" evidence="21">
    <location>
        <begin position="139"/>
        <end position="243"/>
    </location>
</feature>
<keyword evidence="7" id="KW-0677">Repeat</keyword>
<dbReference type="PROSITE" id="PS51473">
    <property type="entry name" value="GNK2"/>
    <property type="match status" value="2"/>
</dbReference>
<dbReference type="InterPro" id="IPR002902">
    <property type="entry name" value="GNK2"/>
</dbReference>
<dbReference type="GO" id="GO:0005524">
    <property type="term" value="F:ATP binding"/>
    <property type="evidence" value="ECO:0007669"/>
    <property type="project" value="UniProtKB-UniRule"/>
</dbReference>
<dbReference type="PROSITE" id="PS00107">
    <property type="entry name" value="PROTEIN_KINASE_ATP"/>
    <property type="match status" value="1"/>
</dbReference>
<proteinExistence type="predicted"/>
<comment type="catalytic activity">
    <reaction evidence="15">
        <text>L-seryl-[protein] + ATP = O-phospho-L-seryl-[protein] + ADP + H(+)</text>
        <dbReference type="Rhea" id="RHEA:17989"/>
        <dbReference type="Rhea" id="RHEA-COMP:9863"/>
        <dbReference type="Rhea" id="RHEA-COMP:11604"/>
        <dbReference type="ChEBI" id="CHEBI:15378"/>
        <dbReference type="ChEBI" id="CHEBI:29999"/>
        <dbReference type="ChEBI" id="CHEBI:30616"/>
        <dbReference type="ChEBI" id="CHEBI:83421"/>
        <dbReference type="ChEBI" id="CHEBI:456216"/>
    </reaction>
</comment>
<feature type="signal peptide" evidence="19">
    <location>
        <begin position="1"/>
        <end position="29"/>
    </location>
</feature>
<keyword evidence="23" id="KW-1185">Reference proteome</keyword>
<keyword evidence="11 18" id="KW-1133">Transmembrane helix</keyword>
<dbReference type="GO" id="GO:0004674">
    <property type="term" value="F:protein serine/threonine kinase activity"/>
    <property type="evidence" value="ECO:0007669"/>
    <property type="project" value="UniProtKB-KW"/>
</dbReference>
<name>A0A1R3ICB5_9ROSI</name>
<keyword evidence="4" id="KW-0808">Transferase</keyword>
<dbReference type="Pfam" id="PF07714">
    <property type="entry name" value="PK_Tyr_Ser-Thr"/>
    <property type="match status" value="1"/>
</dbReference>
<keyword evidence="9" id="KW-0418">Kinase</keyword>
<keyword evidence="3" id="KW-0597">Phosphoprotein</keyword>
<evidence type="ECO:0000256" key="3">
    <source>
        <dbReference type="ARBA" id="ARBA00022553"/>
    </source>
</evidence>
<dbReference type="SUPFAM" id="SSF56112">
    <property type="entry name" value="Protein kinase-like (PK-like)"/>
    <property type="match status" value="1"/>
</dbReference>
<keyword evidence="13" id="KW-0675">Receptor</keyword>
<keyword evidence="12 18" id="KW-0472">Membrane</keyword>
<evidence type="ECO:0000313" key="22">
    <source>
        <dbReference type="EMBL" id="OMO80151.1"/>
    </source>
</evidence>
<dbReference type="AlphaFoldDB" id="A0A1R3ICB5"/>
<dbReference type="EMBL" id="AWUE01018461">
    <property type="protein sequence ID" value="OMO80151.1"/>
    <property type="molecule type" value="Genomic_DNA"/>
</dbReference>
<evidence type="ECO:0000256" key="13">
    <source>
        <dbReference type="ARBA" id="ARBA00023170"/>
    </source>
</evidence>
<dbReference type="InterPro" id="IPR038408">
    <property type="entry name" value="GNK2_sf"/>
</dbReference>
<dbReference type="FunFam" id="3.30.430.20:FF:000005">
    <property type="entry name" value="Cysteine-rich receptor-like protein kinase 2"/>
    <property type="match status" value="1"/>
</dbReference>
<dbReference type="CDD" id="cd14066">
    <property type="entry name" value="STKc_IRAK"/>
    <property type="match status" value="1"/>
</dbReference>
<evidence type="ECO:0000256" key="14">
    <source>
        <dbReference type="ARBA" id="ARBA00023180"/>
    </source>
</evidence>
<comment type="caution">
    <text evidence="22">The sequence shown here is derived from an EMBL/GenBank/DDBJ whole genome shotgun (WGS) entry which is preliminary data.</text>
</comment>
<evidence type="ECO:0000259" key="20">
    <source>
        <dbReference type="PROSITE" id="PS50011"/>
    </source>
</evidence>
<evidence type="ECO:0000256" key="11">
    <source>
        <dbReference type="ARBA" id="ARBA00022989"/>
    </source>
</evidence>
<dbReference type="InterPro" id="IPR052059">
    <property type="entry name" value="CR_Ser/Thr_kinase"/>
</dbReference>
<evidence type="ECO:0000256" key="2">
    <source>
        <dbReference type="ARBA" id="ARBA00022527"/>
    </source>
</evidence>
<dbReference type="InterPro" id="IPR017441">
    <property type="entry name" value="Protein_kinase_ATP_BS"/>
</dbReference>
<evidence type="ECO:0000256" key="5">
    <source>
        <dbReference type="ARBA" id="ARBA00022692"/>
    </source>
</evidence>
<dbReference type="CDD" id="cd23509">
    <property type="entry name" value="Gnk2-like"/>
    <property type="match status" value="2"/>
</dbReference>
<keyword evidence="14" id="KW-0325">Glycoprotein</keyword>
<dbReference type="PROSITE" id="PS50011">
    <property type="entry name" value="PROTEIN_KINASE_DOM"/>
    <property type="match status" value="1"/>
</dbReference>
<dbReference type="Pfam" id="PF01657">
    <property type="entry name" value="Stress-antifung"/>
    <property type="match status" value="2"/>
</dbReference>
<reference evidence="23" key="1">
    <citation type="submission" date="2013-09" db="EMBL/GenBank/DDBJ databases">
        <title>Corchorus olitorius genome sequencing.</title>
        <authorList>
            <person name="Alam M."/>
            <person name="Haque M.S."/>
            <person name="Islam M.S."/>
            <person name="Emdad E.M."/>
            <person name="Islam M.M."/>
            <person name="Ahmed B."/>
            <person name="Halim A."/>
            <person name="Hossen Q.M.M."/>
            <person name="Hossain M.Z."/>
            <person name="Ahmed R."/>
            <person name="Khan M.M."/>
            <person name="Islam R."/>
            <person name="Rashid M.M."/>
            <person name="Khan S.A."/>
            <person name="Rahman M.S."/>
            <person name="Alam M."/>
            <person name="Yahiya A.S."/>
            <person name="Khan M.S."/>
            <person name="Azam M.S."/>
            <person name="Haque T."/>
            <person name="Lashkar M.Z.H."/>
            <person name="Akhand A.I."/>
            <person name="Morshed G."/>
            <person name="Roy S."/>
            <person name="Uddin K.S."/>
            <person name="Rabeya T."/>
            <person name="Hossain A.S."/>
            <person name="Chowdhury A."/>
            <person name="Snigdha A.R."/>
            <person name="Mortoza M.S."/>
            <person name="Matin S.A."/>
            <person name="Hoque S.M.E."/>
            <person name="Islam M.K."/>
            <person name="Roy D.K."/>
            <person name="Haider R."/>
            <person name="Moosa M.M."/>
            <person name="Elias S.M."/>
            <person name="Hasan A.M."/>
            <person name="Jahan S."/>
            <person name="Shafiuddin M."/>
            <person name="Mahmood N."/>
            <person name="Shommy N.S."/>
        </authorList>
    </citation>
    <scope>NUCLEOTIDE SEQUENCE [LARGE SCALE GENOMIC DNA]</scope>
    <source>
        <strain evidence="23">cv. O-4</strain>
    </source>
</reference>
<keyword evidence="10 17" id="KW-0067">ATP-binding</keyword>
<evidence type="ECO:0000256" key="6">
    <source>
        <dbReference type="ARBA" id="ARBA00022729"/>
    </source>
</evidence>
<sequence length="652" mass="72563">MDKTVQVVRCYYVFLILVGFLALLRRVEGDPRAQTVNITCGTQLEHNVTIFVPNFVATMEKISEQMRESGFGTAVTGSGPDTNYGLSQCYGDLSLLDCVLCYAEARTVLPQCYPHNGGRIFLDGCFMRSENYSFFEEYTGPNDRAVCGNTSRKGSSFQQSAKQAVSNAVTAALGNDGYAKAQVAVSGTNETAYALVNCWRTLNESSCRACLENASASMLGCLPWSEGRALYTGCFMRYSDRDFLNKEPGNGISRGTIIIIVVSVVSSLVLLAVAVAIGVYIRKHRYIQKKRRGSNEAEKLVKLLHDSNLNFKYSTLERATGSFNDVNKLGQGGFGTVYKGVLPDGREIAVKRLFFNNRHRAADFYNEVNIISSVEHKNLVRLLGCSCSGPESLLVYEFLHNKSLDRFIFDHSKGKVLNWDKRYEVIIGTAEGLVYLHENSKNKIIHRDIKASNILLDSKLRAKIADFGLARSFQEDQSHISTAIAGTLGYMAPEYLAHGQLTEKADVYSFGVLLLEIVTGKQNNRSKATEYSDSLVTIAWKHFQLGTVEEIYDPNLMLQNYSNSRNVKDEVFRVVHIGLLCAQETPSLRPSMSKVLQMLTKKEEDLPAPTNPPFMDEKTMELNDTTENKGYPFNLADADSIATVTHSSFYAR</sequence>
<evidence type="ECO:0000256" key="4">
    <source>
        <dbReference type="ARBA" id="ARBA00022679"/>
    </source>
</evidence>
<evidence type="ECO:0000313" key="23">
    <source>
        <dbReference type="Proteomes" id="UP000187203"/>
    </source>
</evidence>
<dbReference type="InterPro" id="IPR000719">
    <property type="entry name" value="Prot_kinase_dom"/>
</dbReference>
<dbReference type="Gene3D" id="3.30.200.20">
    <property type="entry name" value="Phosphorylase Kinase, domain 1"/>
    <property type="match status" value="1"/>
</dbReference>
<dbReference type="PANTHER" id="PTHR47973">
    <property type="entry name" value="CYSTEINE-RICH RECEPTOR-LIKE PROTEIN KINASE 3"/>
    <property type="match status" value="1"/>
</dbReference>
<evidence type="ECO:0000256" key="12">
    <source>
        <dbReference type="ARBA" id="ARBA00023136"/>
    </source>
</evidence>
<feature type="binding site" evidence="17">
    <location>
        <position position="351"/>
    </location>
    <ligand>
        <name>ATP</name>
        <dbReference type="ChEBI" id="CHEBI:30616"/>
    </ligand>
</feature>
<dbReference type="InterPro" id="IPR001245">
    <property type="entry name" value="Ser-Thr/Tyr_kinase_cat_dom"/>
</dbReference>
<evidence type="ECO:0000256" key="17">
    <source>
        <dbReference type="PROSITE-ProRule" id="PRU10141"/>
    </source>
</evidence>
<keyword evidence="5 18" id="KW-0812">Transmembrane</keyword>
<dbReference type="Proteomes" id="UP000187203">
    <property type="component" value="Unassembled WGS sequence"/>
</dbReference>
<gene>
    <name evidence="22" type="ORF">COLO4_24225</name>
</gene>
<feature type="chain" id="PRO_5012367834" description="Protein kinase domain-containing protein" evidence="19">
    <location>
        <begin position="30"/>
        <end position="652"/>
    </location>
</feature>
<feature type="domain" description="Gnk2-homologous" evidence="21">
    <location>
        <begin position="33"/>
        <end position="134"/>
    </location>
</feature>
<organism evidence="22 23">
    <name type="scientific">Corchorus olitorius</name>
    <dbReference type="NCBI Taxonomy" id="93759"/>
    <lineage>
        <taxon>Eukaryota</taxon>
        <taxon>Viridiplantae</taxon>
        <taxon>Streptophyta</taxon>
        <taxon>Embryophyta</taxon>
        <taxon>Tracheophyta</taxon>
        <taxon>Spermatophyta</taxon>
        <taxon>Magnoliopsida</taxon>
        <taxon>eudicotyledons</taxon>
        <taxon>Gunneridae</taxon>
        <taxon>Pentapetalae</taxon>
        <taxon>rosids</taxon>
        <taxon>malvids</taxon>
        <taxon>Malvales</taxon>
        <taxon>Malvaceae</taxon>
        <taxon>Grewioideae</taxon>
        <taxon>Apeibeae</taxon>
        <taxon>Corchorus</taxon>
    </lineage>
</organism>
<dbReference type="STRING" id="93759.A0A1R3ICB5"/>
<comment type="catalytic activity">
    <reaction evidence="16">
        <text>L-threonyl-[protein] + ATP = O-phospho-L-threonyl-[protein] + ADP + H(+)</text>
        <dbReference type="Rhea" id="RHEA:46608"/>
        <dbReference type="Rhea" id="RHEA-COMP:11060"/>
        <dbReference type="Rhea" id="RHEA-COMP:11605"/>
        <dbReference type="ChEBI" id="CHEBI:15378"/>
        <dbReference type="ChEBI" id="CHEBI:30013"/>
        <dbReference type="ChEBI" id="CHEBI:30616"/>
        <dbReference type="ChEBI" id="CHEBI:61977"/>
        <dbReference type="ChEBI" id="CHEBI:456216"/>
    </reaction>
</comment>
<dbReference type="OrthoDB" id="1908121at2759"/>
<keyword evidence="6 19" id="KW-0732">Signal</keyword>
<evidence type="ECO:0000256" key="19">
    <source>
        <dbReference type="SAM" id="SignalP"/>
    </source>
</evidence>
<dbReference type="SMART" id="SM00220">
    <property type="entry name" value="S_TKc"/>
    <property type="match status" value="1"/>
</dbReference>
<dbReference type="Gene3D" id="3.30.430.20">
    <property type="entry name" value="Gnk2 domain, C-X8-C-X2-C motif"/>
    <property type="match status" value="2"/>
</dbReference>
<evidence type="ECO:0008006" key="24">
    <source>
        <dbReference type="Google" id="ProtNLM"/>
    </source>
</evidence>